<dbReference type="PANTHER" id="PTHR30537:SF5">
    <property type="entry name" value="HTH-TYPE TRANSCRIPTIONAL ACTIVATOR TTDR-RELATED"/>
    <property type="match status" value="1"/>
</dbReference>
<evidence type="ECO:0000313" key="7">
    <source>
        <dbReference type="Proteomes" id="UP000619512"/>
    </source>
</evidence>
<dbReference type="PRINTS" id="PR00039">
    <property type="entry name" value="HTHLYSR"/>
</dbReference>
<dbReference type="InterPro" id="IPR005119">
    <property type="entry name" value="LysR_subst-bd"/>
</dbReference>
<dbReference type="Pfam" id="PF03466">
    <property type="entry name" value="LysR_substrate"/>
    <property type="match status" value="1"/>
</dbReference>
<protein>
    <submittedName>
        <fullName evidence="6">LysR family transcriptional regulator</fullName>
    </submittedName>
</protein>
<evidence type="ECO:0000256" key="1">
    <source>
        <dbReference type="ARBA" id="ARBA00009437"/>
    </source>
</evidence>
<dbReference type="Gene3D" id="1.10.10.10">
    <property type="entry name" value="Winged helix-like DNA-binding domain superfamily/Winged helix DNA-binding domain"/>
    <property type="match status" value="1"/>
</dbReference>
<dbReference type="Proteomes" id="UP000619512">
    <property type="component" value="Unassembled WGS sequence"/>
</dbReference>
<dbReference type="Gene3D" id="3.40.190.290">
    <property type="match status" value="1"/>
</dbReference>
<dbReference type="AlphaFoldDB" id="A0AA87Y929"/>
<dbReference type="SUPFAM" id="SSF53850">
    <property type="entry name" value="Periplasmic binding protein-like II"/>
    <property type="match status" value="1"/>
</dbReference>
<dbReference type="InterPro" id="IPR036390">
    <property type="entry name" value="WH_DNA-bd_sf"/>
</dbReference>
<organism evidence="6 7">
    <name type="scientific">Pseudoduganella plicata</name>
    <dbReference type="NCBI Taxonomy" id="321984"/>
    <lineage>
        <taxon>Bacteria</taxon>
        <taxon>Pseudomonadati</taxon>
        <taxon>Pseudomonadota</taxon>
        <taxon>Betaproteobacteria</taxon>
        <taxon>Burkholderiales</taxon>
        <taxon>Oxalobacteraceae</taxon>
        <taxon>Telluria group</taxon>
        <taxon>Pseudoduganella</taxon>
    </lineage>
</organism>
<dbReference type="EMBL" id="BMWW01000005">
    <property type="protein sequence ID" value="GGY97413.1"/>
    <property type="molecule type" value="Genomic_DNA"/>
</dbReference>
<proteinExistence type="inferred from homology"/>
<accession>A0AA87Y929</accession>
<evidence type="ECO:0000256" key="3">
    <source>
        <dbReference type="ARBA" id="ARBA00023125"/>
    </source>
</evidence>
<reference evidence="6" key="2">
    <citation type="submission" date="2022-12" db="EMBL/GenBank/DDBJ databases">
        <authorList>
            <person name="Sun Q."/>
            <person name="Kim S."/>
        </authorList>
    </citation>
    <scope>NUCLEOTIDE SEQUENCE</scope>
    <source>
        <strain evidence="6">KCTC 12344</strain>
    </source>
</reference>
<dbReference type="FunFam" id="1.10.10.10:FF:000001">
    <property type="entry name" value="LysR family transcriptional regulator"/>
    <property type="match status" value="1"/>
</dbReference>
<keyword evidence="4" id="KW-0804">Transcription</keyword>
<comment type="caution">
    <text evidence="6">The sequence shown here is derived from an EMBL/GenBank/DDBJ whole genome shotgun (WGS) entry which is preliminary data.</text>
</comment>
<keyword evidence="2" id="KW-0805">Transcription regulation</keyword>
<dbReference type="InterPro" id="IPR036388">
    <property type="entry name" value="WH-like_DNA-bd_sf"/>
</dbReference>
<feature type="domain" description="HTH lysR-type" evidence="5">
    <location>
        <begin position="13"/>
        <end position="68"/>
    </location>
</feature>
<gene>
    <name evidence="6" type="ORF">GCM10007388_33880</name>
</gene>
<dbReference type="Pfam" id="PF00126">
    <property type="entry name" value="HTH_1"/>
    <property type="match status" value="1"/>
</dbReference>
<dbReference type="InterPro" id="IPR058163">
    <property type="entry name" value="LysR-type_TF_proteobact-type"/>
</dbReference>
<evidence type="ECO:0000313" key="6">
    <source>
        <dbReference type="EMBL" id="GGY97413.1"/>
    </source>
</evidence>
<evidence type="ECO:0000256" key="4">
    <source>
        <dbReference type="ARBA" id="ARBA00023163"/>
    </source>
</evidence>
<reference evidence="6" key="1">
    <citation type="journal article" date="2014" name="Int. J. Syst. Evol. Microbiol.">
        <title>Complete genome sequence of Corynebacterium casei LMG S-19264T (=DSM 44701T), isolated from a smear-ripened cheese.</title>
        <authorList>
            <consortium name="US DOE Joint Genome Institute (JGI-PGF)"/>
            <person name="Walter F."/>
            <person name="Albersmeier A."/>
            <person name="Kalinowski J."/>
            <person name="Ruckert C."/>
        </authorList>
    </citation>
    <scope>NUCLEOTIDE SEQUENCE</scope>
    <source>
        <strain evidence="6">KCTC 12344</strain>
    </source>
</reference>
<dbReference type="InterPro" id="IPR000847">
    <property type="entry name" value="LysR_HTH_N"/>
</dbReference>
<evidence type="ECO:0000256" key="2">
    <source>
        <dbReference type="ARBA" id="ARBA00023015"/>
    </source>
</evidence>
<dbReference type="PROSITE" id="PS50931">
    <property type="entry name" value="HTH_LYSR"/>
    <property type="match status" value="1"/>
</dbReference>
<evidence type="ECO:0000259" key="5">
    <source>
        <dbReference type="PROSITE" id="PS50931"/>
    </source>
</evidence>
<name>A0AA87Y929_9BURK</name>
<sequence>MNHKFKMTDMSSLELIRLFLAVAEHRSFTHAARRLNVSPTAVSKGVRALEGKHGVTLFTRNTRSVALTDAGTNLLAVLKPAVGQIDEAFDELARFQQRPSGHLRITAPRAFGYLLARHLVPRMRTACPDITFDLSLDDGLVDLVGAGYDAGVRLGQSVAQDMVAMRLSRPLSWSIVAAPDYFARHGTPQVPRDLLRHATIRYRFSTSGVLPPWRFTDSDGELLLDTDAAVCANDTGMIAELARKGLGIAWLPDIEIEEDIRQGRLVRALTRHVPGTSGLYLYFPMRSQNQPKMRALIGQAMQLAEEGLLDVGRPV</sequence>
<dbReference type="PANTHER" id="PTHR30537">
    <property type="entry name" value="HTH-TYPE TRANSCRIPTIONAL REGULATOR"/>
    <property type="match status" value="1"/>
</dbReference>
<dbReference type="GO" id="GO:0003700">
    <property type="term" value="F:DNA-binding transcription factor activity"/>
    <property type="evidence" value="ECO:0007669"/>
    <property type="project" value="InterPro"/>
</dbReference>
<dbReference type="GO" id="GO:0003677">
    <property type="term" value="F:DNA binding"/>
    <property type="evidence" value="ECO:0007669"/>
    <property type="project" value="UniProtKB-KW"/>
</dbReference>
<dbReference type="SUPFAM" id="SSF46785">
    <property type="entry name" value="Winged helix' DNA-binding domain"/>
    <property type="match status" value="1"/>
</dbReference>
<comment type="similarity">
    <text evidence="1">Belongs to the LysR transcriptional regulatory family.</text>
</comment>
<keyword evidence="3" id="KW-0238">DNA-binding</keyword>